<gene>
    <name evidence="2" type="ORF">K7432_001876</name>
</gene>
<proteinExistence type="predicted"/>
<feature type="signal peptide" evidence="1">
    <location>
        <begin position="1"/>
        <end position="21"/>
    </location>
</feature>
<name>A0ABR2X2C2_9FUNG</name>
<dbReference type="EMBL" id="JASJQH010000046">
    <property type="protein sequence ID" value="KAK9767896.1"/>
    <property type="molecule type" value="Genomic_DNA"/>
</dbReference>
<keyword evidence="1" id="KW-0732">Signal</keyword>
<dbReference type="Proteomes" id="UP001479436">
    <property type="component" value="Unassembled WGS sequence"/>
</dbReference>
<evidence type="ECO:0000256" key="1">
    <source>
        <dbReference type="SAM" id="SignalP"/>
    </source>
</evidence>
<keyword evidence="3" id="KW-1185">Reference proteome</keyword>
<organism evidence="2 3">
    <name type="scientific">Basidiobolus ranarum</name>
    <dbReference type="NCBI Taxonomy" id="34480"/>
    <lineage>
        <taxon>Eukaryota</taxon>
        <taxon>Fungi</taxon>
        <taxon>Fungi incertae sedis</taxon>
        <taxon>Zoopagomycota</taxon>
        <taxon>Entomophthoromycotina</taxon>
        <taxon>Basidiobolomycetes</taxon>
        <taxon>Basidiobolales</taxon>
        <taxon>Basidiobolaceae</taxon>
        <taxon>Basidiobolus</taxon>
    </lineage>
</organism>
<reference evidence="2 3" key="1">
    <citation type="submission" date="2023-04" db="EMBL/GenBank/DDBJ databases">
        <title>Genome of Basidiobolus ranarum AG-B5.</title>
        <authorList>
            <person name="Stajich J.E."/>
            <person name="Carter-House D."/>
            <person name="Gryganskyi A."/>
        </authorList>
    </citation>
    <scope>NUCLEOTIDE SEQUENCE [LARGE SCALE GENOMIC DNA]</scope>
    <source>
        <strain evidence="2 3">AG-B5</strain>
    </source>
</reference>
<evidence type="ECO:0000313" key="2">
    <source>
        <dbReference type="EMBL" id="KAK9767896.1"/>
    </source>
</evidence>
<protein>
    <submittedName>
        <fullName evidence="2">Uncharacterized protein</fullName>
    </submittedName>
</protein>
<accession>A0ABR2X2C2</accession>
<evidence type="ECO:0000313" key="3">
    <source>
        <dbReference type="Proteomes" id="UP001479436"/>
    </source>
</evidence>
<comment type="caution">
    <text evidence="2">The sequence shown here is derived from an EMBL/GenBank/DDBJ whole genome shotgun (WGS) entry which is preliminary data.</text>
</comment>
<sequence>MFWPSIISLTTLLATSELVLGKPISIGDYQINRLTVLNSTDSFCLFLPPEPGMTIGEHEDDAVVFCTRPNPTAPKANTMPKGFIQSSHFSLTNTYVQVTGKMNPDAYKLSRQDGGGQFDNRGAPPNSGCAGYTYFVSLIEPDIGDYCIRCCNEKNDCNMGLSTSGCAMVVPGDYS</sequence>
<feature type="chain" id="PRO_5045557317" evidence="1">
    <location>
        <begin position="22"/>
        <end position="175"/>
    </location>
</feature>